<feature type="region of interest" description="Disordered" evidence="1">
    <location>
        <begin position="1"/>
        <end position="41"/>
    </location>
</feature>
<comment type="caution">
    <text evidence="2">The sequence shown here is derived from an EMBL/GenBank/DDBJ whole genome shotgun (WGS) entry which is preliminary data.</text>
</comment>
<feature type="non-terminal residue" evidence="2">
    <location>
        <position position="68"/>
    </location>
</feature>
<name>A0ABD2NXZ5_9CUCU</name>
<dbReference type="Proteomes" id="UP001516400">
    <property type="component" value="Unassembled WGS sequence"/>
</dbReference>
<sequence>MASVAQAAQSQRRETEPERPKTQVISVNANNPDAYPSPVKNNWPPVIWVIGGPGSNKATLCSQAAKET</sequence>
<accession>A0ABD2NXZ5</accession>
<evidence type="ECO:0000313" key="2">
    <source>
        <dbReference type="EMBL" id="KAL3283299.1"/>
    </source>
</evidence>
<reference evidence="2 3" key="1">
    <citation type="journal article" date="2021" name="BMC Biol.">
        <title>Horizontally acquired antibacterial genes associated with adaptive radiation of ladybird beetles.</title>
        <authorList>
            <person name="Li H.S."/>
            <person name="Tang X.F."/>
            <person name="Huang Y.H."/>
            <person name="Xu Z.Y."/>
            <person name="Chen M.L."/>
            <person name="Du X.Y."/>
            <person name="Qiu B.Y."/>
            <person name="Chen P.T."/>
            <person name="Zhang W."/>
            <person name="Slipinski A."/>
            <person name="Escalona H.E."/>
            <person name="Waterhouse R.M."/>
            <person name="Zwick A."/>
            <person name="Pang H."/>
        </authorList>
    </citation>
    <scope>NUCLEOTIDE SEQUENCE [LARGE SCALE GENOMIC DNA]</scope>
    <source>
        <strain evidence="2">SYSU2018</strain>
    </source>
</reference>
<evidence type="ECO:0008006" key="4">
    <source>
        <dbReference type="Google" id="ProtNLM"/>
    </source>
</evidence>
<dbReference type="AlphaFoldDB" id="A0ABD2NXZ5"/>
<evidence type="ECO:0000256" key="1">
    <source>
        <dbReference type="SAM" id="MobiDB-lite"/>
    </source>
</evidence>
<keyword evidence="3" id="KW-1185">Reference proteome</keyword>
<feature type="compositionally biased region" description="Basic and acidic residues" evidence="1">
    <location>
        <begin position="11"/>
        <end position="21"/>
    </location>
</feature>
<organism evidence="2 3">
    <name type="scientific">Cryptolaemus montrouzieri</name>
    <dbReference type="NCBI Taxonomy" id="559131"/>
    <lineage>
        <taxon>Eukaryota</taxon>
        <taxon>Metazoa</taxon>
        <taxon>Ecdysozoa</taxon>
        <taxon>Arthropoda</taxon>
        <taxon>Hexapoda</taxon>
        <taxon>Insecta</taxon>
        <taxon>Pterygota</taxon>
        <taxon>Neoptera</taxon>
        <taxon>Endopterygota</taxon>
        <taxon>Coleoptera</taxon>
        <taxon>Polyphaga</taxon>
        <taxon>Cucujiformia</taxon>
        <taxon>Coccinelloidea</taxon>
        <taxon>Coccinellidae</taxon>
        <taxon>Scymninae</taxon>
        <taxon>Scymnini</taxon>
        <taxon>Cryptolaemus</taxon>
    </lineage>
</organism>
<feature type="compositionally biased region" description="Low complexity" evidence="1">
    <location>
        <begin position="1"/>
        <end position="10"/>
    </location>
</feature>
<protein>
    <recommendedName>
        <fullName evidence="4">Zeta toxin domain-containing protein</fullName>
    </recommendedName>
</protein>
<proteinExistence type="predicted"/>
<dbReference type="EMBL" id="JABFTP020000144">
    <property type="protein sequence ID" value="KAL3283299.1"/>
    <property type="molecule type" value="Genomic_DNA"/>
</dbReference>
<gene>
    <name evidence="2" type="ORF">HHI36_006447</name>
</gene>
<evidence type="ECO:0000313" key="3">
    <source>
        <dbReference type="Proteomes" id="UP001516400"/>
    </source>
</evidence>